<gene>
    <name evidence="2" type="ORF">PIG85_03445</name>
</gene>
<feature type="transmembrane region" description="Helical" evidence="1">
    <location>
        <begin position="86"/>
        <end position="110"/>
    </location>
</feature>
<dbReference type="AlphaFoldDB" id="A0AB38XQV6"/>
<accession>A0AB38XQV6</accession>
<organism evidence="2 3">
    <name type="scientific">Winkia neuii subsp. anitrata</name>
    <dbReference type="NCBI Taxonomy" id="29318"/>
    <lineage>
        <taxon>Bacteria</taxon>
        <taxon>Bacillati</taxon>
        <taxon>Actinomycetota</taxon>
        <taxon>Actinomycetes</taxon>
        <taxon>Actinomycetales</taxon>
        <taxon>Actinomycetaceae</taxon>
        <taxon>Winkia</taxon>
    </lineage>
</organism>
<name>A0AB38XQV6_9ACTO</name>
<feature type="transmembrane region" description="Helical" evidence="1">
    <location>
        <begin position="517"/>
        <end position="535"/>
    </location>
</feature>
<reference evidence="2" key="1">
    <citation type="submission" date="2023-01" db="EMBL/GenBank/DDBJ databases">
        <title>Comparative Genomic Analysis of the Clinically-Derived Winkia Strain NY0527 Provides Evidence into the Taxonomic Reassignment of Winkia neuii and Characterizes Their Virulence Traits.</title>
        <authorList>
            <person name="Cai X."/>
            <person name="Peng Y."/>
            <person name="Li M."/>
            <person name="Qiu Y."/>
            <person name="Wang Y."/>
            <person name="Xu L."/>
            <person name="Hou Q."/>
        </authorList>
    </citation>
    <scope>NUCLEOTIDE SEQUENCE</scope>
    <source>
        <strain evidence="2">NY0527</strain>
    </source>
</reference>
<dbReference type="EMBL" id="CP116394">
    <property type="protein sequence ID" value="WCE46710.1"/>
    <property type="molecule type" value="Genomic_DNA"/>
</dbReference>
<dbReference type="Pfam" id="PF19484">
    <property type="entry name" value="DUF6020"/>
    <property type="match status" value="1"/>
</dbReference>
<feature type="transmembrane region" description="Helical" evidence="1">
    <location>
        <begin position="466"/>
        <end position="485"/>
    </location>
</feature>
<feature type="transmembrane region" description="Helical" evidence="1">
    <location>
        <begin position="492"/>
        <end position="511"/>
    </location>
</feature>
<keyword evidence="1" id="KW-1133">Transmembrane helix</keyword>
<feature type="transmembrane region" description="Helical" evidence="1">
    <location>
        <begin position="130"/>
        <end position="148"/>
    </location>
</feature>
<protein>
    <submittedName>
        <fullName evidence="2">DUF6020 family protein</fullName>
    </submittedName>
</protein>
<feature type="transmembrane region" description="Helical" evidence="1">
    <location>
        <begin position="51"/>
        <end position="74"/>
    </location>
</feature>
<sequence>MAVGNTSRSAHSRVNLRFWGYTLFSAMAISAFDLLSQIVPEGKAQPWAIFSLARTGTVFVLAIVICGLVFALAGREGAPAPLPRRRVLLAGFLIPLLSWSLLLACLWPGVSMNDTWAILSEPLAASSQHPLAYGYGLSALVHGGSLLLGNVSRGLAFAAMVQMVLWALVVAAMADTLRMTGAPRMVIYAFVAYTAAVPVVGDYAIALVKDSPFSIAIAAITVLLFRVWVSKGSAVGSRGFQIALFFSALAVTAMRNNGIALTVIMVPLLFFICDSNRKLAIGIVVAAIVAGSIPGQISKIYVGPHKYVESVSMPLQMIGYGIWAQPQCIPRAQRTYFSKIMPIAQWAQAYSPLSVDATKDNGQFDRDYLQRTKGEFARHFVAYSFSCPVSAAKGYLLHTRNYWSPQTRPIGRTSQSIFHSLVSNDSASSTAWRQELGKRGISNHSLLPDGLTSAVMAWFRTGTAHFPGAGTWAWALLVAVGGFLYRRRYAGLALAFPSALIYATLLVASPVSYPFRYVAFLALVAPFSLAILLVGEPAKQTINVGTTTKTPVNKSWW</sequence>
<dbReference type="InterPro" id="IPR046062">
    <property type="entry name" value="DUF6020"/>
</dbReference>
<keyword evidence="1" id="KW-0812">Transmembrane</keyword>
<keyword evidence="1" id="KW-0472">Membrane</keyword>
<feature type="transmembrane region" description="Helical" evidence="1">
    <location>
        <begin position="155"/>
        <end position="174"/>
    </location>
</feature>
<proteinExistence type="predicted"/>
<feature type="transmembrane region" description="Helical" evidence="1">
    <location>
        <begin position="213"/>
        <end position="230"/>
    </location>
</feature>
<dbReference type="RefSeq" id="WP_004805940.1">
    <property type="nucleotide sequence ID" value="NZ_CP116394.1"/>
</dbReference>
<evidence type="ECO:0000313" key="2">
    <source>
        <dbReference type="EMBL" id="WCE46710.1"/>
    </source>
</evidence>
<feature type="transmembrane region" description="Helical" evidence="1">
    <location>
        <begin position="18"/>
        <end position="39"/>
    </location>
</feature>
<evidence type="ECO:0000256" key="1">
    <source>
        <dbReference type="SAM" id="Phobius"/>
    </source>
</evidence>
<feature type="transmembrane region" description="Helical" evidence="1">
    <location>
        <begin position="242"/>
        <end position="272"/>
    </location>
</feature>
<feature type="transmembrane region" description="Helical" evidence="1">
    <location>
        <begin position="279"/>
        <end position="297"/>
    </location>
</feature>
<dbReference type="KEGG" id="wne:PIG85_03445"/>
<feature type="transmembrane region" description="Helical" evidence="1">
    <location>
        <begin position="186"/>
        <end position="206"/>
    </location>
</feature>
<evidence type="ECO:0000313" key="3">
    <source>
        <dbReference type="Proteomes" id="UP001211044"/>
    </source>
</evidence>
<dbReference type="Proteomes" id="UP001211044">
    <property type="component" value="Chromosome"/>
</dbReference>